<sequence>MVDSCPTWSLAPIDHQACRTRPELQDQLGKGS</sequence>
<dbReference type="GO" id="GO:0016740">
    <property type="term" value="F:transferase activity"/>
    <property type="evidence" value="ECO:0007669"/>
    <property type="project" value="UniProtKB-KW"/>
</dbReference>
<keyword evidence="2" id="KW-1185">Reference proteome</keyword>
<evidence type="ECO:0000313" key="2">
    <source>
        <dbReference type="Proteomes" id="UP000248749"/>
    </source>
</evidence>
<reference evidence="1 2" key="1">
    <citation type="submission" date="2018-01" db="EMBL/GenBank/DDBJ databases">
        <title>Draft genome sequence of Salinispora sp. 13K206.</title>
        <authorList>
            <person name="Sahin N."/>
            <person name="Saygin H."/>
            <person name="Ay H."/>
        </authorList>
    </citation>
    <scope>NUCLEOTIDE SEQUENCE [LARGE SCALE GENOMIC DNA]</scope>
    <source>
        <strain evidence="1 2">13K206</strain>
    </source>
</reference>
<gene>
    <name evidence="1" type="ORF">C1I99_31595</name>
</gene>
<name>A0A2W2BPQ4_9ACTN</name>
<accession>A0A2W2BPQ4</accession>
<dbReference type="Proteomes" id="UP000248749">
    <property type="component" value="Unassembled WGS sequence"/>
</dbReference>
<organism evidence="1 2">
    <name type="scientific">Micromonospora deserti</name>
    <dbReference type="NCBI Taxonomy" id="2070366"/>
    <lineage>
        <taxon>Bacteria</taxon>
        <taxon>Bacillati</taxon>
        <taxon>Actinomycetota</taxon>
        <taxon>Actinomycetes</taxon>
        <taxon>Micromonosporales</taxon>
        <taxon>Micromonosporaceae</taxon>
        <taxon>Micromonospora</taxon>
    </lineage>
</organism>
<comment type="caution">
    <text evidence="1">The sequence shown here is derived from an EMBL/GenBank/DDBJ whole genome shotgun (WGS) entry which is preliminary data.</text>
</comment>
<dbReference type="AlphaFoldDB" id="A0A2W2BPQ4"/>
<evidence type="ECO:0000313" key="1">
    <source>
        <dbReference type="EMBL" id="PZF82324.1"/>
    </source>
</evidence>
<proteinExistence type="predicted"/>
<protein>
    <submittedName>
        <fullName evidence="1">Acetyltransferase</fullName>
    </submittedName>
</protein>
<feature type="non-terminal residue" evidence="1">
    <location>
        <position position="32"/>
    </location>
</feature>
<keyword evidence="1" id="KW-0808">Transferase</keyword>
<dbReference type="EMBL" id="POUB01000518">
    <property type="protein sequence ID" value="PZF82324.1"/>
    <property type="molecule type" value="Genomic_DNA"/>
</dbReference>